<evidence type="ECO:0000256" key="1">
    <source>
        <dbReference type="ARBA" id="ARBA00008887"/>
    </source>
</evidence>
<dbReference type="Gene3D" id="1.20.920.20">
    <property type="match status" value="2"/>
</dbReference>
<feature type="domain" description="Dynein heavy chain coiled coil stalk" evidence="3">
    <location>
        <begin position="187"/>
        <end position="370"/>
    </location>
</feature>
<feature type="domain" description="Dynein heavy chain AAA module D4" evidence="4">
    <location>
        <begin position="1"/>
        <end position="78"/>
    </location>
</feature>
<reference evidence="6" key="1">
    <citation type="submission" date="2021-04" db="EMBL/GenBank/DDBJ databases">
        <authorList>
            <consortium name="Wellcome Sanger Institute Data Sharing"/>
        </authorList>
    </citation>
    <scope>NUCLEOTIDE SEQUENCE [LARGE SCALE GENOMIC DNA]</scope>
</reference>
<feature type="domain" description="Dynein heavy chain ATP-binding dynein motor region" evidence="5">
    <location>
        <begin position="398"/>
        <end position="462"/>
    </location>
</feature>
<proteinExistence type="inferred from homology"/>
<dbReference type="GO" id="GO:0051959">
    <property type="term" value="F:dynein light intermediate chain binding"/>
    <property type="evidence" value="ECO:0007669"/>
    <property type="project" value="InterPro"/>
</dbReference>
<feature type="coiled-coil region" evidence="2">
    <location>
        <begin position="259"/>
        <end position="300"/>
    </location>
</feature>
<dbReference type="GeneTree" id="ENSGT00940000158992"/>
<evidence type="ECO:0000259" key="5">
    <source>
        <dbReference type="Pfam" id="PF12781"/>
    </source>
</evidence>
<comment type="similarity">
    <text evidence="1">Belongs to the dynein heavy chain family.</text>
</comment>
<dbReference type="InterPro" id="IPR024743">
    <property type="entry name" value="Dynein_HC_stalk"/>
</dbReference>
<dbReference type="Proteomes" id="UP000472265">
    <property type="component" value="Chromosome 21"/>
</dbReference>
<evidence type="ECO:0000313" key="7">
    <source>
        <dbReference type="Proteomes" id="UP000472265"/>
    </source>
</evidence>
<protein>
    <submittedName>
        <fullName evidence="6">Dynein axonemal heavy chain 8</fullName>
    </submittedName>
</protein>
<reference evidence="6" key="2">
    <citation type="submission" date="2025-08" db="UniProtKB">
        <authorList>
            <consortium name="Ensembl"/>
        </authorList>
    </citation>
    <scope>IDENTIFICATION</scope>
</reference>
<dbReference type="PANTHER" id="PTHR46532:SF11">
    <property type="entry name" value="DYNEIN AXONEMAL HEAVY CHAIN 12"/>
    <property type="match status" value="1"/>
</dbReference>
<organism evidence="6 7">
    <name type="scientific">Sparus aurata</name>
    <name type="common">Gilthead sea bream</name>
    <dbReference type="NCBI Taxonomy" id="8175"/>
    <lineage>
        <taxon>Eukaryota</taxon>
        <taxon>Metazoa</taxon>
        <taxon>Chordata</taxon>
        <taxon>Craniata</taxon>
        <taxon>Vertebrata</taxon>
        <taxon>Euteleostomi</taxon>
        <taxon>Actinopterygii</taxon>
        <taxon>Neopterygii</taxon>
        <taxon>Teleostei</taxon>
        <taxon>Neoteleostei</taxon>
        <taxon>Acanthomorphata</taxon>
        <taxon>Eupercaria</taxon>
        <taxon>Spariformes</taxon>
        <taxon>Sparidae</taxon>
        <taxon>Sparus</taxon>
    </lineage>
</organism>
<dbReference type="Pfam" id="PF12777">
    <property type="entry name" value="MT"/>
    <property type="match status" value="1"/>
</dbReference>
<dbReference type="Pfam" id="PF12781">
    <property type="entry name" value="AAA_9"/>
    <property type="match status" value="1"/>
</dbReference>
<evidence type="ECO:0000313" key="6">
    <source>
        <dbReference type="Ensembl" id="ENSSAUP00010067668.1"/>
    </source>
</evidence>
<dbReference type="Gene3D" id="3.40.50.300">
    <property type="entry name" value="P-loop containing nucleotide triphosphate hydrolases"/>
    <property type="match status" value="1"/>
</dbReference>
<dbReference type="InterPro" id="IPR027417">
    <property type="entry name" value="P-loop_NTPase"/>
</dbReference>
<dbReference type="Pfam" id="PF12780">
    <property type="entry name" value="AAA_8"/>
    <property type="match status" value="1"/>
</dbReference>
<dbReference type="PANTHER" id="PTHR46532">
    <property type="entry name" value="MALE FERTILITY FACTOR KL5"/>
    <property type="match status" value="1"/>
</dbReference>
<dbReference type="InterPro" id="IPR024317">
    <property type="entry name" value="Dynein_heavy_chain_D4_dom"/>
</dbReference>
<sequence>MDWFTPWPNEALVAVSNYLLSQFPMVCSADVKASVVTTMGTYHEKVSETCESYFERFRRRTHVTPKSYLSFINGYKTLYAEKHNYINTLAEHMNVGLAKLMEASESVAQLSKDLQVKEKELAVASVKADKVVAEVTVIAEAATIVKNEVQVVKDKAQKIVDGIGKEKAIAEGKLEAARPALEEAEAALNQFPKDKINEETVELLQTYFVMEDYTMENAKKVCGSVAGLLAWTKAMATFFGINKEVLPLKANLVIQEGRLTVANNQLGIAEAQLAEKQAEFDKVQAKCDAAMKEKQDLLDDAEMCRNKMQAASALIDGLSGEKIRWIEQSKEFKSQINRLVGDVLQLTGFLSYCGPFNQSFREMLLKKIWEGELRKHKIPFTEKLSLISALVDPPTISEWNLQGLPADDLSVQNGIIVTKAARYPLLIDPQTQGKAWIKEKEKANSFQVTSLNHKFFRSHLEDY</sequence>
<gene>
    <name evidence="6" type="primary">DNAH8</name>
    <name evidence="6" type="synonym">dnah8</name>
</gene>
<dbReference type="Ensembl" id="ENSSAUT00010070832.1">
    <property type="protein sequence ID" value="ENSSAUP00010067668.1"/>
    <property type="gene ID" value="ENSSAUG00010026887.1"/>
</dbReference>
<dbReference type="AlphaFoldDB" id="A0A671YXA0"/>
<dbReference type="GO" id="GO:0005858">
    <property type="term" value="C:axonemal dynein complex"/>
    <property type="evidence" value="ECO:0007669"/>
    <property type="project" value="TreeGrafter"/>
</dbReference>
<evidence type="ECO:0000259" key="3">
    <source>
        <dbReference type="Pfam" id="PF12777"/>
    </source>
</evidence>
<keyword evidence="7" id="KW-1185">Reference proteome</keyword>
<keyword evidence="2" id="KW-0175">Coiled coil</keyword>
<dbReference type="InterPro" id="IPR026983">
    <property type="entry name" value="DHC"/>
</dbReference>
<dbReference type="InterPro" id="IPR035706">
    <property type="entry name" value="AAA_9"/>
</dbReference>
<dbReference type="GO" id="GO:0045505">
    <property type="term" value="F:dynein intermediate chain binding"/>
    <property type="evidence" value="ECO:0007669"/>
    <property type="project" value="InterPro"/>
</dbReference>
<accession>A0A671YXA0</accession>
<evidence type="ECO:0000259" key="4">
    <source>
        <dbReference type="Pfam" id="PF12780"/>
    </source>
</evidence>
<name>A0A671YXA0_SPAAU</name>
<reference evidence="6" key="3">
    <citation type="submission" date="2025-09" db="UniProtKB">
        <authorList>
            <consortium name="Ensembl"/>
        </authorList>
    </citation>
    <scope>IDENTIFICATION</scope>
</reference>
<dbReference type="GO" id="GO:0007018">
    <property type="term" value="P:microtubule-based movement"/>
    <property type="evidence" value="ECO:0007669"/>
    <property type="project" value="InterPro"/>
</dbReference>
<evidence type="ECO:0000256" key="2">
    <source>
        <dbReference type="SAM" id="Coils"/>
    </source>
</evidence>